<evidence type="ECO:0000256" key="8">
    <source>
        <dbReference type="SAM" id="Phobius"/>
    </source>
</evidence>
<keyword evidence="11" id="KW-1185">Reference proteome</keyword>
<dbReference type="SUPFAM" id="SSF103481">
    <property type="entry name" value="Multidrug resistance efflux transporter EmrE"/>
    <property type="match status" value="2"/>
</dbReference>
<evidence type="ECO:0000256" key="6">
    <source>
        <dbReference type="ARBA" id="ARBA00022989"/>
    </source>
</evidence>
<keyword evidence="4" id="KW-1003">Cell membrane</keyword>
<evidence type="ECO:0000313" key="10">
    <source>
        <dbReference type="EMBL" id="MBT2188032.1"/>
    </source>
</evidence>
<evidence type="ECO:0000259" key="9">
    <source>
        <dbReference type="Pfam" id="PF00892"/>
    </source>
</evidence>
<feature type="transmembrane region" description="Helical" evidence="8">
    <location>
        <begin position="109"/>
        <end position="130"/>
    </location>
</feature>
<feature type="transmembrane region" description="Helical" evidence="8">
    <location>
        <begin position="137"/>
        <end position="154"/>
    </location>
</feature>
<name>A0A9X1DDQ8_9SPHN</name>
<comment type="caution">
    <text evidence="10">The sequence shown here is derived from an EMBL/GenBank/DDBJ whole genome shotgun (WGS) entry which is preliminary data.</text>
</comment>
<dbReference type="RefSeq" id="WP_214624272.1">
    <property type="nucleotide sequence ID" value="NZ_JAHGAW010000008.1"/>
</dbReference>
<keyword evidence="7 8" id="KW-0472">Membrane</keyword>
<dbReference type="Pfam" id="PF00892">
    <property type="entry name" value="EamA"/>
    <property type="match status" value="1"/>
</dbReference>
<dbReference type="InterPro" id="IPR004626">
    <property type="entry name" value="RarD"/>
</dbReference>
<evidence type="ECO:0000256" key="2">
    <source>
        <dbReference type="ARBA" id="ARBA00007362"/>
    </source>
</evidence>
<comment type="similarity">
    <text evidence="2">Belongs to the EamA transporter family.</text>
</comment>
<proteinExistence type="inferred from homology"/>
<dbReference type="InterPro" id="IPR037185">
    <property type="entry name" value="EmrE-like"/>
</dbReference>
<dbReference type="Proteomes" id="UP001138757">
    <property type="component" value="Unassembled WGS sequence"/>
</dbReference>
<feature type="domain" description="EamA" evidence="9">
    <location>
        <begin position="17"/>
        <end position="152"/>
    </location>
</feature>
<evidence type="ECO:0000256" key="1">
    <source>
        <dbReference type="ARBA" id="ARBA00004651"/>
    </source>
</evidence>
<keyword evidence="3" id="KW-0813">Transport</keyword>
<comment type="subcellular location">
    <subcellularLocation>
        <location evidence="1">Cell membrane</location>
        <topology evidence="1">Multi-pass membrane protein</topology>
    </subcellularLocation>
</comment>
<dbReference type="NCBIfam" id="TIGR00688">
    <property type="entry name" value="rarD"/>
    <property type="match status" value="1"/>
</dbReference>
<evidence type="ECO:0000256" key="3">
    <source>
        <dbReference type="ARBA" id="ARBA00022448"/>
    </source>
</evidence>
<feature type="transmembrane region" description="Helical" evidence="8">
    <location>
        <begin position="220"/>
        <end position="240"/>
    </location>
</feature>
<feature type="transmembrane region" description="Helical" evidence="8">
    <location>
        <begin position="188"/>
        <end position="208"/>
    </location>
</feature>
<evidence type="ECO:0000256" key="5">
    <source>
        <dbReference type="ARBA" id="ARBA00022692"/>
    </source>
</evidence>
<evidence type="ECO:0000313" key="11">
    <source>
        <dbReference type="Proteomes" id="UP001138757"/>
    </source>
</evidence>
<dbReference type="GO" id="GO:0005886">
    <property type="term" value="C:plasma membrane"/>
    <property type="evidence" value="ECO:0007669"/>
    <property type="project" value="UniProtKB-SubCell"/>
</dbReference>
<sequence>MNASIVRDTHQVAERRTGLLAGFGAYALWGLLPIYFKLLHDVSPTELVAHRILWSVLFLVFVIAGMRLYPALWQACRQPRLVGALALSSLLIASNWSIFMWAILGGHLVAASLGYFLNPLVTVVIGTLLLKERLRRWQLIAVLIAAVAVAILASGEWQTLWISLGLALTFAFYGLVRKLTPVPSAVGLAIETSLLAAPALVVLGWLSAHQGLAFGRDPMTTLGLIGTGAATSIPLILFAVAARSLPLVTLGLMQYVAPSLQFVTGVFLYHEKLSPERWASFMLIWAALALFIWDSLRGARAARA</sequence>
<feature type="transmembrane region" description="Helical" evidence="8">
    <location>
        <begin position="17"/>
        <end position="36"/>
    </location>
</feature>
<dbReference type="PANTHER" id="PTHR22911">
    <property type="entry name" value="ACYL-MALONYL CONDENSING ENZYME-RELATED"/>
    <property type="match status" value="1"/>
</dbReference>
<keyword evidence="5 8" id="KW-0812">Transmembrane</keyword>
<feature type="transmembrane region" description="Helical" evidence="8">
    <location>
        <begin position="278"/>
        <end position="296"/>
    </location>
</feature>
<dbReference type="PANTHER" id="PTHR22911:SF137">
    <property type="entry name" value="SOLUTE CARRIER FAMILY 35 MEMBER G2-RELATED"/>
    <property type="match status" value="1"/>
</dbReference>
<protein>
    <submittedName>
        <fullName evidence="10">EamA family transporter RarD</fullName>
    </submittedName>
</protein>
<dbReference type="InterPro" id="IPR000620">
    <property type="entry name" value="EamA_dom"/>
</dbReference>
<dbReference type="EMBL" id="JAHGAW010000008">
    <property type="protein sequence ID" value="MBT2188032.1"/>
    <property type="molecule type" value="Genomic_DNA"/>
</dbReference>
<gene>
    <name evidence="10" type="primary">rarD</name>
    <name evidence="10" type="ORF">KK488_13840</name>
</gene>
<feature type="transmembrane region" description="Helical" evidence="8">
    <location>
        <begin position="247"/>
        <end position="266"/>
    </location>
</feature>
<evidence type="ECO:0000256" key="4">
    <source>
        <dbReference type="ARBA" id="ARBA00022475"/>
    </source>
</evidence>
<dbReference type="AlphaFoldDB" id="A0A9X1DDQ8"/>
<organism evidence="10 11">
    <name type="scientific">Sphingobium nicotianae</name>
    <dbReference type="NCBI Taxonomy" id="2782607"/>
    <lineage>
        <taxon>Bacteria</taxon>
        <taxon>Pseudomonadati</taxon>
        <taxon>Pseudomonadota</taxon>
        <taxon>Alphaproteobacteria</taxon>
        <taxon>Sphingomonadales</taxon>
        <taxon>Sphingomonadaceae</taxon>
        <taxon>Sphingobium</taxon>
    </lineage>
</organism>
<feature type="transmembrane region" description="Helical" evidence="8">
    <location>
        <begin position="48"/>
        <end position="69"/>
    </location>
</feature>
<feature type="transmembrane region" description="Helical" evidence="8">
    <location>
        <begin position="160"/>
        <end position="176"/>
    </location>
</feature>
<keyword evidence="6 8" id="KW-1133">Transmembrane helix</keyword>
<feature type="transmembrane region" description="Helical" evidence="8">
    <location>
        <begin position="81"/>
        <end position="103"/>
    </location>
</feature>
<accession>A0A9X1DDQ8</accession>
<evidence type="ECO:0000256" key="7">
    <source>
        <dbReference type="ARBA" id="ARBA00023136"/>
    </source>
</evidence>
<reference evidence="10" key="1">
    <citation type="submission" date="2021-05" db="EMBL/GenBank/DDBJ databases">
        <title>Genome of Sphingobium sp. strain.</title>
        <authorList>
            <person name="Fan R."/>
        </authorList>
    </citation>
    <scope>NUCLEOTIDE SEQUENCE</scope>
    <source>
        <strain evidence="10">H33</strain>
    </source>
</reference>